<evidence type="ECO:0000313" key="1">
    <source>
        <dbReference type="EMBL" id="CBW75798.1"/>
    </source>
</evidence>
<reference evidence="1 2" key="1">
    <citation type="journal article" date="2011" name="J. Bacteriol.">
        <title>Complete genome sequence of Burkholderia rhizoxinica, an endosymbiont of Rhizopus microsporus.</title>
        <authorList>
            <person name="Lackner G."/>
            <person name="Moebius N."/>
            <person name="Partida-Martinez L."/>
            <person name="Hertweck C."/>
        </authorList>
    </citation>
    <scope>NUCLEOTIDE SEQUENCE [LARGE SCALE GENOMIC DNA]</scope>
    <source>
        <strain evidence="2">DSM 19002 / CIP 109453 / HKI 454</strain>
    </source>
</reference>
<evidence type="ECO:0000313" key="2">
    <source>
        <dbReference type="Proteomes" id="UP000007437"/>
    </source>
</evidence>
<dbReference type="STRING" id="882378.RBRH_01393"/>
<organism evidence="1 2">
    <name type="scientific">Mycetohabitans rhizoxinica (strain DSM 19002 / CIP 109453 / HKI 454)</name>
    <name type="common">Paraburkholderia rhizoxinica</name>
    <dbReference type="NCBI Taxonomy" id="882378"/>
    <lineage>
        <taxon>Bacteria</taxon>
        <taxon>Pseudomonadati</taxon>
        <taxon>Pseudomonadota</taxon>
        <taxon>Betaproteobacteria</taxon>
        <taxon>Burkholderiales</taxon>
        <taxon>Burkholderiaceae</taxon>
        <taxon>Mycetohabitans</taxon>
    </lineage>
</organism>
<dbReference type="EMBL" id="FR687359">
    <property type="protein sequence ID" value="CBW75798.1"/>
    <property type="molecule type" value="Genomic_DNA"/>
</dbReference>
<dbReference type="Proteomes" id="UP000007437">
    <property type="component" value="Chromosome"/>
</dbReference>
<dbReference type="HOGENOM" id="CLU_2491943_0_0_4"/>
<protein>
    <submittedName>
        <fullName evidence="1">Uncharacterized protein</fullName>
    </submittedName>
</protein>
<dbReference type="AlphaFoldDB" id="E5ATC4"/>
<accession>E5ATC4</accession>
<dbReference type="KEGG" id="brh:RBRH_01393"/>
<gene>
    <name evidence="1" type="ordered locus">RBRH_01393</name>
</gene>
<name>E5ATC4_MYCRK</name>
<proteinExistence type="predicted"/>
<sequence length="86" mass="9928">MSGRPEAVTLGAPSVSIILYNQVYAPNKTSKWQLLRNWRNSPGWGKQIFQIGRTAARRMRVDAQRPWGLPTCRFFPDTIPFSCRIY</sequence>